<dbReference type="InterPro" id="IPR033942">
    <property type="entry name" value="IMPase"/>
</dbReference>
<dbReference type="GO" id="GO:0046854">
    <property type="term" value="P:phosphatidylinositol phosphate biosynthetic process"/>
    <property type="evidence" value="ECO:0007669"/>
    <property type="project" value="InterPro"/>
</dbReference>
<dbReference type="InterPro" id="IPR000760">
    <property type="entry name" value="Inositol_monophosphatase-like"/>
</dbReference>
<dbReference type="SUPFAM" id="SSF56655">
    <property type="entry name" value="Carbohydrate phosphatase"/>
    <property type="match status" value="1"/>
</dbReference>
<dbReference type="GO" id="GO:0007165">
    <property type="term" value="P:signal transduction"/>
    <property type="evidence" value="ECO:0007669"/>
    <property type="project" value="TreeGrafter"/>
</dbReference>
<dbReference type="PRINTS" id="PR00377">
    <property type="entry name" value="IMPHPHTASES"/>
</dbReference>
<evidence type="ECO:0000256" key="1">
    <source>
        <dbReference type="ARBA" id="ARBA00001033"/>
    </source>
</evidence>
<gene>
    <name evidence="9" type="ORF">GRF29_96g1142285</name>
</gene>
<dbReference type="EMBL" id="WVTA01000008">
    <property type="protein sequence ID" value="KAK3208002.1"/>
    <property type="molecule type" value="Genomic_DNA"/>
</dbReference>
<dbReference type="PANTHER" id="PTHR20854">
    <property type="entry name" value="INOSITOL MONOPHOSPHATASE"/>
    <property type="match status" value="1"/>
</dbReference>
<evidence type="ECO:0000256" key="6">
    <source>
        <dbReference type="PIRSR" id="PIRSR600760-2"/>
    </source>
</evidence>
<evidence type="ECO:0000313" key="9">
    <source>
        <dbReference type="EMBL" id="KAK3208002.1"/>
    </source>
</evidence>
<proteinExistence type="inferred from homology"/>
<protein>
    <recommendedName>
        <fullName evidence="7">Inositol-1-monophosphatase</fullName>
        <ecNumber evidence="7">3.1.3.25</ecNumber>
    </recommendedName>
</protein>
<name>A0AAN6LXM5_9PLEO</name>
<evidence type="ECO:0000313" key="10">
    <source>
        <dbReference type="Proteomes" id="UP001280581"/>
    </source>
</evidence>
<feature type="binding site" evidence="6">
    <location>
        <position position="111"/>
    </location>
    <ligand>
        <name>Mg(2+)</name>
        <dbReference type="ChEBI" id="CHEBI:18420"/>
        <label>1</label>
        <note>catalytic</note>
    </ligand>
</feature>
<dbReference type="Pfam" id="PF00459">
    <property type="entry name" value="Inositol_P"/>
    <property type="match status" value="1"/>
</dbReference>
<dbReference type="GO" id="GO:0046872">
    <property type="term" value="F:metal ion binding"/>
    <property type="evidence" value="ECO:0007669"/>
    <property type="project" value="UniProtKB-KW"/>
</dbReference>
<evidence type="ECO:0000256" key="2">
    <source>
        <dbReference type="ARBA" id="ARBA00001946"/>
    </source>
</evidence>
<keyword evidence="5 6" id="KW-0460">Magnesium</keyword>
<keyword evidence="4 6" id="KW-0479">Metal-binding</keyword>
<evidence type="ECO:0000256" key="7">
    <source>
        <dbReference type="RuleBase" id="RU364068"/>
    </source>
</evidence>
<keyword evidence="10" id="KW-1185">Reference proteome</keyword>
<organism evidence="9 10">
    <name type="scientific">Pseudopithomyces chartarum</name>
    <dbReference type="NCBI Taxonomy" id="1892770"/>
    <lineage>
        <taxon>Eukaryota</taxon>
        <taxon>Fungi</taxon>
        <taxon>Dikarya</taxon>
        <taxon>Ascomycota</taxon>
        <taxon>Pezizomycotina</taxon>
        <taxon>Dothideomycetes</taxon>
        <taxon>Pleosporomycetidae</taxon>
        <taxon>Pleosporales</taxon>
        <taxon>Massarineae</taxon>
        <taxon>Didymosphaeriaceae</taxon>
        <taxon>Pseudopithomyces</taxon>
    </lineage>
</organism>
<feature type="region of interest" description="Disordered" evidence="8">
    <location>
        <begin position="1"/>
        <end position="30"/>
    </location>
</feature>
<dbReference type="PROSITE" id="PS00630">
    <property type="entry name" value="IMP_2"/>
    <property type="match status" value="1"/>
</dbReference>
<reference evidence="9 10" key="1">
    <citation type="submission" date="2021-02" db="EMBL/GenBank/DDBJ databases">
        <title>Genome assembly of Pseudopithomyces chartarum.</title>
        <authorList>
            <person name="Jauregui R."/>
            <person name="Singh J."/>
            <person name="Voisey C."/>
        </authorList>
    </citation>
    <scope>NUCLEOTIDE SEQUENCE [LARGE SCALE GENOMIC DNA]</scope>
    <source>
        <strain evidence="9 10">AGR01</strain>
    </source>
</reference>
<dbReference type="InterPro" id="IPR020550">
    <property type="entry name" value="Inositol_monophosphatase_CS"/>
</dbReference>
<comment type="caution">
    <text evidence="9">The sequence shown here is derived from an EMBL/GenBank/DDBJ whole genome shotgun (WGS) entry which is preliminary data.</text>
</comment>
<dbReference type="PANTHER" id="PTHR20854:SF4">
    <property type="entry name" value="INOSITOL-1-MONOPHOSPHATASE-RELATED"/>
    <property type="match status" value="1"/>
</dbReference>
<dbReference type="Gene3D" id="3.40.190.80">
    <property type="match status" value="1"/>
</dbReference>
<feature type="binding site" evidence="6">
    <location>
        <position position="132"/>
    </location>
    <ligand>
        <name>Mg(2+)</name>
        <dbReference type="ChEBI" id="CHEBI:18420"/>
        <label>1</label>
        <note>catalytic</note>
    </ligand>
</feature>
<feature type="binding site" evidence="6">
    <location>
        <position position="274"/>
    </location>
    <ligand>
        <name>Mg(2+)</name>
        <dbReference type="ChEBI" id="CHEBI:18420"/>
        <label>1</label>
        <note>catalytic</note>
    </ligand>
</feature>
<dbReference type="FunFam" id="3.30.540.10:FF:000004">
    <property type="entry name" value="Inositol-1-monophosphatase"/>
    <property type="match status" value="1"/>
</dbReference>
<keyword evidence="7" id="KW-0378">Hydrolase</keyword>
<evidence type="ECO:0000256" key="4">
    <source>
        <dbReference type="ARBA" id="ARBA00022723"/>
    </source>
</evidence>
<dbReference type="EC" id="3.1.3.25" evidence="7"/>
<comment type="catalytic activity">
    <reaction evidence="1 7">
        <text>a myo-inositol phosphate + H2O = myo-inositol + phosphate</text>
        <dbReference type="Rhea" id="RHEA:24056"/>
        <dbReference type="ChEBI" id="CHEBI:15377"/>
        <dbReference type="ChEBI" id="CHEBI:17268"/>
        <dbReference type="ChEBI" id="CHEBI:43474"/>
        <dbReference type="ChEBI" id="CHEBI:84139"/>
        <dbReference type="EC" id="3.1.3.25"/>
    </reaction>
</comment>
<comment type="similarity">
    <text evidence="3 7">Belongs to the inositol monophosphatase superfamily.</text>
</comment>
<dbReference type="GO" id="GO:0008934">
    <property type="term" value="F:inositol monophosphate 1-phosphatase activity"/>
    <property type="evidence" value="ECO:0007669"/>
    <property type="project" value="InterPro"/>
</dbReference>
<evidence type="ECO:0000256" key="5">
    <source>
        <dbReference type="ARBA" id="ARBA00022842"/>
    </source>
</evidence>
<comment type="cofactor">
    <cofactor evidence="2 6 7">
        <name>Mg(2+)</name>
        <dbReference type="ChEBI" id="CHEBI:18420"/>
    </cofactor>
</comment>
<accession>A0AAN6LXM5</accession>
<feature type="binding site" evidence="6">
    <location>
        <position position="129"/>
    </location>
    <ligand>
        <name>Mg(2+)</name>
        <dbReference type="ChEBI" id="CHEBI:18420"/>
        <label>1</label>
        <note>catalytic</note>
    </ligand>
</feature>
<evidence type="ECO:0000256" key="8">
    <source>
        <dbReference type="SAM" id="MobiDB-lite"/>
    </source>
</evidence>
<sequence>MEHTQSPPSELDRQFLPSPPYSVSSTPDSQHRSDFLAKYGLTQDMLCKISGDLVSLAHKAGGMMLDADICVENSEAKNNSSDRVTATDKAVEKMVYDCLSSLYPNFGFLGEETFRNGDKLADKPTFICDPIDGTLNFIHGFPNVAVSLALVVEKKAFIGVVYNPFRGDIFTAIKWQGAFLTRASGVSHRLPITPVPKQMGSLSDCLVAMEWGNQRSGPNWELRTRVHKQLMTCKAAGGAMVHSVRSSGSAALDFCYVAAGWMDVFWEGGAWAWDVAAGWLVLEEAGGMVASANPGDWEPTVEGRVWLGVRAGKRWEQEGIVKQVWETMGGERFVY</sequence>
<dbReference type="Gene3D" id="3.30.540.10">
    <property type="entry name" value="Fructose-1,6-Bisphosphatase, subunit A, domain 1"/>
    <property type="match status" value="1"/>
</dbReference>
<evidence type="ECO:0000256" key="3">
    <source>
        <dbReference type="ARBA" id="ARBA00009759"/>
    </source>
</evidence>
<dbReference type="CDD" id="cd01639">
    <property type="entry name" value="IMPase"/>
    <property type="match status" value="1"/>
</dbReference>
<dbReference type="Proteomes" id="UP001280581">
    <property type="component" value="Unassembled WGS sequence"/>
</dbReference>
<feature type="binding site" evidence="6">
    <location>
        <position position="131"/>
    </location>
    <ligand>
        <name>Mg(2+)</name>
        <dbReference type="ChEBI" id="CHEBI:18420"/>
        <label>1</label>
        <note>catalytic</note>
    </ligand>
</feature>
<comment type="pathway">
    <text evidence="7">Polyol metabolism; myo-inositol biosynthesis; myo-inositol from D-glucose 6-phosphate: step 2/2.</text>
</comment>
<dbReference type="GO" id="GO:0006020">
    <property type="term" value="P:inositol metabolic process"/>
    <property type="evidence" value="ECO:0007669"/>
    <property type="project" value="TreeGrafter"/>
</dbReference>
<dbReference type="AlphaFoldDB" id="A0AAN6LXM5"/>